<dbReference type="PANTHER" id="PTHR23232">
    <property type="entry name" value="KRAB DOMAIN C2H2 ZINC FINGER"/>
    <property type="match status" value="1"/>
</dbReference>
<dbReference type="InterPro" id="IPR050169">
    <property type="entry name" value="Krueppel_C2H2_ZnF"/>
</dbReference>
<feature type="region of interest" description="Disordered" evidence="1">
    <location>
        <begin position="66"/>
        <end position="126"/>
    </location>
</feature>
<feature type="compositionally biased region" description="Polar residues" evidence="1">
    <location>
        <begin position="116"/>
        <end position="126"/>
    </location>
</feature>
<dbReference type="InterPro" id="IPR001909">
    <property type="entry name" value="KRAB"/>
</dbReference>
<evidence type="ECO:0000256" key="1">
    <source>
        <dbReference type="SAM" id="MobiDB-lite"/>
    </source>
</evidence>
<dbReference type="SUPFAM" id="SSF109640">
    <property type="entry name" value="KRAB domain (Kruppel-associated box)"/>
    <property type="match status" value="1"/>
</dbReference>
<evidence type="ECO:0000313" key="5">
    <source>
        <dbReference type="Proteomes" id="UP000291020"/>
    </source>
</evidence>
<evidence type="ECO:0000259" key="3">
    <source>
        <dbReference type="PROSITE" id="PS50806"/>
    </source>
</evidence>
<reference evidence="5" key="1">
    <citation type="journal article" date="2017" name="PLoS ONE">
        <title>The Agassiz's desert tortoise genome provides a resource for the conservation of a threatened species.</title>
        <authorList>
            <person name="Tollis M."/>
            <person name="DeNardo D.F."/>
            <person name="Cornelius J.A."/>
            <person name="Dolby G.A."/>
            <person name="Edwards T."/>
            <person name="Henen B.T."/>
            <person name="Karl A.E."/>
            <person name="Murphy R.W."/>
            <person name="Kusumi K."/>
        </authorList>
    </citation>
    <scope>NUCLEOTIDE SEQUENCE [LARGE SCALE GENOMIC DNA]</scope>
</reference>
<organism evidence="4 5">
    <name type="scientific">Gopherus agassizii</name>
    <name type="common">Agassiz's desert tortoise</name>
    <dbReference type="NCBI Taxonomy" id="38772"/>
    <lineage>
        <taxon>Eukaryota</taxon>
        <taxon>Metazoa</taxon>
        <taxon>Chordata</taxon>
        <taxon>Craniata</taxon>
        <taxon>Vertebrata</taxon>
        <taxon>Euteleostomi</taxon>
        <taxon>Archelosauria</taxon>
        <taxon>Testudinata</taxon>
        <taxon>Testudines</taxon>
        <taxon>Cryptodira</taxon>
        <taxon>Durocryptodira</taxon>
        <taxon>Testudinoidea</taxon>
        <taxon>Testudinidae</taxon>
        <taxon>Gopherus</taxon>
    </lineage>
</organism>
<dbReference type="CDD" id="cd07765">
    <property type="entry name" value="KRAB_A-box"/>
    <property type="match status" value="1"/>
</dbReference>
<dbReference type="Pfam" id="PF01352">
    <property type="entry name" value="KRAB"/>
    <property type="match status" value="1"/>
</dbReference>
<proteinExistence type="predicted"/>
<dbReference type="Gene3D" id="6.10.140.140">
    <property type="match status" value="1"/>
</dbReference>
<keyword evidence="5" id="KW-1185">Reference proteome</keyword>
<feature type="compositionally biased region" description="Basic and acidic residues" evidence="1">
    <location>
        <begin position="104"/>
        <end position="115"/>
    </location>
</feature>
<feature type="domain" description="KRAB" evidence="2">
    <location>
        <begin position="16"/>
        <end position="87"/>
    </location>
</feature>
<dbReference type="Proteomes" id="UP000291020">
    <property type="component" value="Unassembled WGS sequence"/>
</dbReference>
<reference evidence="4" key="2">
    <citation type="submission" date="2025-08" db="UniProtKB">
        <authorList>
            <consortium name="Ensembl"/>
        </authorList>
    </citation>
    <scope>IDENTIFICATION</scope>
</reference>
<sequence length="126" mass="13975">VASRATRRCSDTTRPVTFEEVAVYFTRDEWALLDSTQRVLCWDVMQENYENVTSLGKESCPPRFLEGEMQGEGSHHPTMPPLLCPVSASPRRGSDTNPSALPCHAREHFGSRAQEHTAQSPTSSLG</sequence>
<dbReference type="GO" id="GO:0006355">
    <property type="term" value="P:regulation of DNA-templated transcription"/>
    <property type="evidence" value="ECO:0007669"/>
    <property type="project" value="InterPro"/>
</dbReference>
<dbReference type="InterPro" id="IPR036051">
    <property type="entry name" value="KRAB_dom_sf"/>
</dbReference>
<dbReference type="PROSITE" id="PS50806">
    <property type="entry name" value="KRAB_RELATED"/>
    <property type="match status" value="1"/>
</dbReference>
<dbReference type="STRING" id="38772.ENSGAGP00000003640"/>
<protein>
    <submittedName>
        <fullName evidence="4">Uncharacterized protein</fullName>
    </submittedName>
</protein>
<dbReference type="SMART" id="SM00349">
    <property type="entry name" value="KRAB"/>
    <property type="match status" value="1"/>
</dbReference>
<dbReference type="InterPro" id="IPR003655">
    <property type="entry name" value="aKRAB"/>
</dbReference>
<feature type="domain" description="KRAB-related" evidence="3">
    <location>
        <begin position="13"/>
        <end position="77"/>
    </location>
</feature>
<dbReference type="PROSITE" id="PS50805">
    <property type="entry name" value="KRAB"/>
    <property type="match status" value="1"/>
</dbReference>
<name>A0A452GP22_9SAUR</name>
<reference evidence="4" key="3">
    <citation type="submission" date="2025-09" db="UniProtKB">
        <authorList>
            <consortium name="Ensembl"/>
        </authorList>
    </citation>
    <scope>IDENTIFICATION</scope>
</reference>
<evidence type="ECO:0000313" key="4">
    <source>
        <dbReference type="Ensembl" id="ENSGAGP00000003640.1"/>
    </source>
</evidence>
<accession>A0A452GP22</accession>
<dbReference type="PANTHER" id="PTHR23232:SF142">
    <property type="entry name" value="GASTRULA ZINC FINGER PROTEIN XLCGF57.1-LIKE-RELATED"/>
    <property type="match status" value="1"/>
</dbReference>
<evidence type="ECO:0000259" key="2">
    <source>
        <dbReference type="PROSITE" id="PS50805"/>
    </source>
</evidence>
<dbReference type="AlphaFoldDB" id="A0A452GP22"/>
<dbReference type="Ensembl" id="ENSGAGT00000004204.1">
    <property type="protein sequence ID" value="ENSGAGP00000003640.1"/>
    <property type="gene ID" value="ENSGAGG00000002950.1"/>
</dbReference>